<evidence type="ECO:0000313" key="1">
    <source>
        <dbReference type="EMBL" id="MBD0415912.1"/>
    </source>
</evidence>
<evidence type="ECO:0000313" key="2">
    <source>
        <dbReference type="Proteomes" id="UP000643405"/>
    </source>
</evidence>
<protein>
    <submittedName>
        <fullName evidence="1">Uncharacterized protein</fullName>
    </submittedName>
</protein>
<reference evidence="1" key="1">
    <citation type="submission" date="2020-09" db="EMBL/GenBank/DDBJ databases">
        <title>Genome seq and assembly of Tianweitania sp.</title>
        <authorList>
            <person name="Chhetri G."/>
        </authorList>
    </citation>
    <scope>NUCLEOTIDE SEQUENCE</scope>
    <source>
        <strain evidence="1">Rool2</strain>
    </source>
</reference>
<dbReference type="RefSeq" id="WP_188165337.1">
    <property type="nucleotide sequence ID" value="NZ_JACVVX010000004.1"/>
</dbReference>
<proteinExistence type="predicted"/>
<dbReference type="AlphaFoldDB" id="A0A8J6PPC5"/>
<keyword evidence="2" id="KW-1185">Reference proteome</keyword>
<dbReference type="EMBL" id="JACVVX010000004">
    <property type="protein sequence ID" value="MBD0415912.1"/>
    <property type="molecule type" value="Genomic_DNA"/>
</dbReference>
<sequence>MLVSTTAKWRALRALYEGSPADVGMLVAISGMTERGIAQRAKREGWQPPTVVEDALAKVRMLAQRCVQELEAIQAHPKTGFNKTRIDALMSLVRAIEKVGDVLRSDDALKDIHAKRDADIGELLDKVDRRIVELAREYAERLVREGAGVQDAADRG</sequence>
<comment type="caution">
    <text evidence="1">The sequence shown here is derived from an EMBL/GenBank/DDBJ whole genome shotgun (WGS) entry which is preliminary data.</text>
</comment>
<dbReference type="Proteomes" id="UP000643405">
    <property type="component" value="Unassembled WGS sequence"/>
</dbReference>
<gene>
    <name evidence="1" type="ORF">ICI42_14720</name>
</gene>
<accession>A0A8J6PPC5</accession>
<organism evidence="1 2">
    <name type="scientific">Oryzicola mucosus</name>
    <dbReference type="NCBI Taxonomy" id="2767425"/>
    <lineage>
        <taxon>Bacteria</taxon>
        <taxon>Pseudomonadati</taxon>
        <taxon>Pseudomonadota</taxon>
        <taxon>Alphaproteobacteria</taxon>
        <taxon>Hyphomicrobiales</taxon>
        <taxon>Phyllobacteriaceae</taxon>
        <taxon>Oryzicola</taxon>
    </lineage>
</organism>
<name>A0A8J6PPC5_9HYPH</name>